<protein>
    <submittedName>
        <fullName evidence="3">Aste57867_24845 protein</fullName>
    </submittedName>
</protein>
<organism evidence="3 4">
    <name type="scientific">Aphanomyces stellatus</name>
    <dbReference type="NCBI Taxonomy" id="120398"/>
    <lineage>
        <taxon>Eukaryota</taxon>
        <taxon>Sar</taxon>
        <taxon>Stramenopiles</taxon>
        <taxon>Oomycota</taxon>
        <taxon>Saprolegniomycetes</taxon>
        <taxon>Saprolegniales</taxon>
        <taxon>Verrucalvaceae</taxon>
        <taxon>Aphanomyces</taxon>
    </lineage>
</organism>
<keyword evidence="4" id="KW-1185">Reference proteome</keyword>
<accession>A0A485LS60</accession>
<feature type="coiled-coil region" evidence="1">
    <location>
        <begin position="285"/>
        <end position="319"/>
    </location>
</feature>
<sequence length="510" mass="58315">MSEWEGEWSDNDDDDRLSWKSLCVSDRHPAANYYEDDTESMLSLQDIASEAHFRVFQAPPQLPAPLMQERELVSFSQWVFPPQFSATENPRPADISPRIAEQLPVVETSVPRRFSPTTMATPAMEPTISLLDHFAKEAPIEIVEERRFALHEQLYDREDPISKEWTEERRVLEAKLRAMEDCDREWQSKCSSLEMKLKTMTDRLHDAASAHLKELRGASDVADGLKAQIQAKDARIAMLQNNEYEHTKIASLLEAKIDSVTTLASEKERKIQMDADLLAVKSNELHVLQAKLDASTMALEDMKDKVRQTQVEMDRLRKDYSKVLFELNQKKNDVRVVVPPPPPVPGMSDRMPSFDRPSATIAEPTLINLFPPTNSCKNASSTSTKSLAELGFKIVRKPDEINSSANVRNLLSYQVAPPPSSSLATTSFDSDLRAPFATEKQSFQNDVVEKRELESQLLQWHIQKEQLQAEYSKLEQMGFRTIDSRRRKSDIESRLQNVDRQISQLKFRLR</sequence>
<evidence type="ECO:0000313" key="3">
    <source>
        <dbReference type="EMBL" id="VFU01479.1"/>
    </source>
</evidence>
<keyword evidence="1" id="KW-0175">Coiled coil</keyword>
<dbReference type="AlphaFoldDB" id="A0A485LS60"/>
<dbReference type="EMBL" id="VJMH01007452">
    <property type="protein sequence ID" value="KAF0683065.1"/>
    <property type="molecule type" value="Genomic_DNA"/>
</dbReference>
<evidence type="ECO:0000256" key="1">
    <source>
        <dbReference type="SAM" id="Coils"/>
    </source>
</evidence>
<dbReference type="OrthoDB" id="548159at2759"/>
<name>A0A485LS60_9STRA</name>
<evidence type="ECO:0000313" key="2">
    <source>
        <dbReference type="EMBL" id="KAF0683065.1"/>
    </source>
</evidence>
<dbReference type="EMBL" id="CAADRA010007478">
    <property type="protein sequence ID" value="VFU01479.1"/>
    <property type="molecule type" value="Genomic_DNA"/>
</dbReference>
<reference evidence="2" key="2">
    <citation type="submission" date="2019-06" db="EMBL/GenBank/DDBJ databases">
        <title>Genomics analysis of Aphanomyces spp. identifies a new class of oomycete effector associated with host adaptation.</title>
        <authorList>
            <person name="Gaulin E."/>
        </authorList>
    </citation>
    <scope>NUCLEOTIDE SEQUENCE</scope>
    <source>
        <strain evidence="2">CBS 578.67</strain>
    </source>
</reference>
<evidence type="ECO:0000313" key="4">
    <source>
        <dbReference type="Proteomes" id="UP000332933"/>
    </source>
</evidence>
<feature type="coiled-coil region" evidence="1">
    <location>
        <begin position="450"/>
        <end position="477"/>
    </location>
</feature>
<dbReference type="Proteomes" id="UP000332933">
    <property type="component" value="Unassembled WGS sequence"/>
</dbReference>
<gene>
    <name evidence="3" type="primary">Aste57867_24845</name>
    <name evidence="2" type="ORF">As57867_024767</name>
    <name evidence="3" type="ORF">ASTE57867_24845</name>
</gene>
<proteinExistence type="predicted"/>
<reference evidence="3 4" key="1">
    <citation type="submission" date="2019-03" db="EMBL/GenBank/DDBJ databases">
        <authorList>
            <person name="Gaulin E."/>
            <person name="Dumas B."/>
        </authorList>
    </citation>
    <scope>NUCLEOTIDE SEQUENCE [LARGE SCALE GENOMIC DNA]</scope>
    <source>
        <strain evidence="3">CBS 568.67</strain>
    </source>
</reference>